<dbReference type="Proteomes" id="UP000182413">
    <property type="component" value="Unassembled WGS sequence"/>
</dbReference>
<dbReference type="EMBL" id="JAWXXP010000001">
    <property type="protein sequence ID" value="MDX5993670.1"/>
    <property type="molecule type" value="Genomic_DNA"/>
</dbReference>
<evidence type="ECO:0000313" key="5">
    <source>
        <dbReference type="EMBL" id="SDF03085.1"/>
    </source>
</evidence>
<sequence length="192" mass="20275">MRPLLACLLLALALPVSAQIYKYIDANGNTVFTNQPPDGTPAESVNLPPTNTVDMQTPSIPAETSDNSSAQSAAPYSLLSLTGIPDDEAMRANNGTFVVGVSIQPRLQPGHRLRLILDGEPYGQASNVPSLQLTNVDRGEHSLAVAVVAGERIIQQSATETFTVQRVSVNSPARQPASPPPPPPRPTPKPAN</sequence>
<evidence type="ECO:0000259" key="3">
    <source>
        <dbReference type="Pfam" id="PF13511"/>
    </source>
</evidence>
<dbReference type="OrthoDB" id="7062774at2"/>
<reference evidence="4 7" key="2">
    <citation type="submission" date="2023-11" db="EMBL/GenBank/DDBJ databases">
        <title>MicrobeMod: A computational toolkit for identifying prokaryotic methylation and restriction-modification with nanopore sequencing.</title>
        <authorList>
            <person name="Crits-Christoph A."/>
            <person name="Kang S.C."/>
            <person name="Lee H."/>
            <person name="Ostrov N."/>
        </authorList>
    </citation>
    <scope>NUCLEOTIDE SEQUENCE [LARGE SCALE GENOMIC DNA]</scope>
    <source>
        <strain evidence="4 7">ATCC BAA-571</strain>
    </source>
</reference>
<gene>
    <name evidence="5" type="ORF">SAMN05216575_105167</name>
    <name evidence="4" type="ORF">SIM71_16500</name>
</gene>
<dbReference type="Pfam" id="PF13511">
    <property type="entry name" value="DUF4124"/>
    <property type="match status" value="1"/>
</dbReference>
<organism evidence="5 6">
    <name type="scientific">Ectopseudomonas alcaliphila</name>
    <dbReference type="NCBI Taxonomy" id="101564"/>
    <lineage>
        <taxon>Bacteria</taxon>
        <taxon>Pseudomonadati</taxon>
        <taxon>Pseudomonadota</taxon>
        <taxon>Gammaproteobacteria</taxon>
        <taxon>Pseudomonadales</taxon>
        <taxon>Pseudomonadaceae</taxon>
        <taxon>Ectopseudomonas</taxon>
    </lineage>
</organism>
<dbReference type="InterPro" id="IPR025392">
    <property type="entry name" value="DUF4124"/>
</dbReference>
<feature type="signal peptide" evidence="2">
    <location>
        <begin position="1"/>
        <end position="18"/>
    </location>
</feature>
<dbReference type="EMBL" id="FNAE01000005">
    <property type="protein sequence ID" value="SDF03085.1"/>
    <property type="molecule type" value="Genomic_DNA"/>
</dbReference>
<feature type="compositionally biased region" description="Pro residues" evidence="1">
    <location>
        <begin position="177"/>
        <end position="192"/>
    </location>
</feature>
<evidence type="ECO:0000313" key="6">
    <source>
        <dbReference type="Proteomes" id="UP000182413"/>
    </source>
</evidence>
<evidence type="ECO:0000313" key="4">
    <source>
        <dbReference type="EMBL" id="MDX5993670.1"/>
    </source>
</evidence>
<feature type="chain" id="PRO_5010336060" evidence="2">
    <location>
        <begin position="19"/>
        <end position="192"/>
    </location>
</feature>
<evidence type="ECO:0000256" key="2">
    <source>
        <dbReference type="SAM" id="SignalP"/>
    </source>
</evidence>
<accession>A0A1G7HRQ5</accession>
<dbReference type="RefSeq" id="WP_074679915.1">
    <property type="nucleotide sequence ID" value="NZ_CBCSET010000011.1"/>
</dbReference>
<evidence type="ECO:0000256" key="1">
    <source>
        <dbReference type="SAM" id="MobiDB-lite"/>
    </source>
</evidence>
<dbReference type="Proteomes" id="UP001278050">
    <property type="component" value="Unassembled WGS sequence"/>
</dbReference>
<feature type="domain" description="DUF4124" evidence="3">
    <location>
        <begin position="7"/>
        <end position="56"/>
    </location>
</feature>
<keyword evidence="2" id="KW-0732">Signal</keyword>
<protein>
    <submittedName>
        <fullName evidence="4">DUF4124 domain-containing protein</fullName>
    </submittedName>
</protein>
<reference evidence="5 6" key="1">
    <citation type="submission" date="2016-10" db="EMBL/GenBank/DDBJ databases">
        <authorList>
            <person name="de Groot N.N."/>
        </authorList>
    </citation>
    <scope>NUCLEOTIDE SEQUENCE [LARGE SCALE GENOMIC DNA]</scope>
    <source>
        <strain evidence="5 6">JCM 10630</strain>
    </source>
</reference>
<dbReference type="AlphaFoldDB" id="A0A1G7HRQ5"/>
<keyword evidence="7" id="KW-1185">Reference proteome</keyword>
<name>A0A1G7HRQ5_9GAMM</name>
<proteinExistence type="predicted"/>
<evidence type="ECO:0000313" key="7">
    <source>
        <dbReference type="Proteomes" id="UP001278050"/>
    </source>
</evidence>
<feature type="region of interest" description="Disordered" evidence="1">
    <location>
        <begin position="167"/>
        <end position="192"/>
    </location>
</feature>